<dbReference type="Gene3D" id="1.20.1440.100">
    <property type="entry name" value="SG protein - dephosphorylation function"/>
    <property type="match status" value="1"/>
</dbReference>
<reference evidence="3 4" key="1">
    <citation type="submission" date="2018-12" db="EMBL/GenBank/DDBJ databases">
        <authorList>
            <consortium name="Pathogen Informatics"/>
        </authorList>
    </citation>
    <scope>NUCLEOTIDE SEQUENCE [LARGE SCALE GENOMIC DNA]</scope>
    <source>
        <strain evidence="3 4">NCTC9419</strain>
    </source>
</reference>
<evidence type="ECO:0000313" key="3">
    <source>
        <dbReference type="EMBL" id="VEA74080.1"/>
    </source>
</evidence>
<evidence type="ECO:0000256" key="1">
    <source>
        <dbReference type="ARBA" id="ARBA00022723"/>
    </source>
</evidence>
<protein>
    <submittedName>
        <fullName evidence="3">HAD hydrolase, family IB</fullName>
    </submittedName>
</protein>
<sequence length="204" mass="23490">MPHEETSRRVLAVFDFDGTLTHRHTFWRYIRFIHGSAAFWGGMALMLPRIVAVLLKITPLMQARRAFIHHFFAGLSVPRESALARRYVHEKLPGYLRPQALRRLRWHQQQGHVTALVSNSPENYLLQWGRSLNIDIICGTRLGSDGQTLSGEVDGEDCVGSEKVRRLREKMTDLDNYQIYAYGDSSGDVELLAIADAPFYRNWY</sequence>
<organism evidence="3 4">
    <name type="scientific">Serratia rubidaea</name>
    <name type="common">Serratia marinorubra</name>
    <dbReference type="NCBI Taxonomy" id="61652"/>
    <lineage>
        <taxon>Bacteria</taxon>
        <taxon>Pseudomonadati</taxon>
        <taxon>Pseudomonadota</taxon>
        <taxon>Gammaproteobacteria</taxon>
        <taxon>Enterobacterales</taxon>
        <taxon>Yersiniaceae</taxon>
        <taxon>Serratia</taxon>
    </lineage>
</organism>
<dbReference type="STRING" id="61652.AXX16_2587"/>
<dbReference type="EMBL" id="LR134155">
    <property type="protein sequence ID" value="VEA74080.1"/>
    <property type="molecule type" value="Genomic_DNA"/>
</dbReference>
<keyword evidence="2" id="KW-1133">Transmembrane helix</keyword>
<dbReference type="NCBIfam" id="TIGR01490">
    <property type="entry name" value="HAD-SF-IB-hyp1"/>
    <property type="match status" value="1"/>
</dbReference>
<dbReference type="NCBIfam" id="TIGR01488">
    <property type="entry name" value="HAD-SF-IB"/>
    <property type="match status" value="1"/>
</dbReference>
<dbReference type="Gene3D" id="3.40.50.1000">
    <property type="entry name" value="HAD superfamily/HAD-like"/>
    <property type="match status" value="1"/>
</dbReference>
<dbReference type="InterPro" id="IPR036412">
    <property type="entry name" value="HAD-like_sf"/>
</dbReference>
<dbReference type="GO" id="GO:0046872">
    <property type="term" value="F:metal ion binding"/>
    <property type="evidence" value="ECO:0007669"/>
    <property type="project" value="UniProtKB-KW"/>
</dbReference>
<dbReference type="AlphaFoldDB" id="A0A3S4GPV2"/>
<keyword evidence="3" id="KW-0378">Hydrolase</keyword>
<dbReference type="GO" id="GO:0016787">
    <property type="term" value="F:hydrolase activity"/>
    <property type="evidence" value="ECO:0007669"/>
    <property type="project" value="UniProtKB-KW"/>
</dbReference>
<keyword evidence="2" id="KW-0472">Membrane</keyword>
<name>A0A3S4GPV2_SERRU</name>
<dbReference type="InterPro" id="IPR006385">
    <property type="entry name" value="HAD_hydro_SerB1"/>
</dbReference>
<evidence type="ECO:0000313" key="4">
    <source>
        <dbReference type="Proteomes" id="UP000271603"/>
    </source>
</evidence>
<dbReference type="PANTHER" id="PTHR43344">
    <property type="entry name" value="PHOSPHOSERINE PHOSPHATASE"/>
    <property type="match status" value="1"/>
</dbReference>
<dbReference type="Pfam" id="PF12710">
    <property type="entry name" value="HAD"/>
    <property type="match status" value="1"/>
</dbReference>
<evidence type="ECO:0000256" key="2">
    <source>
        <dbReference type="SAM" id="Phobius"/>
    </source>
</evidence>
<dbReference type="SUPFAM" id="SSF56784">
    <property type="entry name" value="HAD-like"/>
    <property type="match status" value="1"/>
</dbReference>
<accession>A0A3S4GPV2</accession>
<keyword evidence="2" id="KW-0812">Transmembrane</keyword>
<feature type="transmembrane region" description="Helical" evidence="2">
    <location>
        <begin position="37"/>
        <end position="55"/>
    </location>
</feature>
<proteinExistence type="predicted"/>
<keyword evidence="1" id="KW-0479">Metal-binding</keyword>
<dbReference type="Proteomes" id="UP000271603">
    <property type="component" value="Chromosome"/>
</dbReference>
<gene>
    <name evidence="3" type="ORF">NCTC9419_05721</name>
</gene>
<dbReference type="InterPro" id="IPR050582">
    <property type="entry name" value="HAD-like_SerB"/>
</dbReference>
<dbReference type="InterPro" id="IPR023214">
    <property type="entry name" value="HAD_sf"/>
</dbReference>